<dbReference type="Gene3D" id="1.20.1050.40">
    <property type="entry name" value="Endopeptidase. Chain P, domain 1"/>
    <property type="match status" value="1"/>
</dbReference>
<dbReference type="GO" id="GO:0004180">
    <property type="term" value="F:carboxypeptidase activity"/>
    <property type="evidence" value="ECO:0007669"/>
    <property type="project" value="TreeGrafter"/>
</dbReference>
<dbReference type="Pfam" id="PF01432">
    <property type="entry name" value="Peptidase_M3"/>
    <property type="match status" value="1"/>
</dbReference>
<keyword evidence="4 9" id="KW-0378">Hydrolase</keyword>
<gene>
    <name evidence="12" type="ORF">HY3_16950</name>
</gene>
<dbReference type="Gene3D" id="3.40.390.10">
    <property type="entry name" value="Collagenase (Catalytic Domain)"/>
    <property type="match status" value="1"/>
</dbReference>
<dbReference type="EMBL" id="AWFB01000058">
    <property type="protein sequence ID" value="RAN31236.1"/>
    <property type="molecule type" value="Genomic_DNA"/>
</dbReference>
<feature type="domain" description="Peptidase M3A/M3B catalytic" evidence="10">
    <location>
        <begin position="279"/>
        <end position="726"/>
    </location>
</feature>
<evidence type="ECO:0000256" key="2">
    <source>
        <dbReference type="ARBA" id="ARBA00022670"/>
    </source>
</evidence>
<dbReference type="eggNOG" id="COG0339">
    <property type="taxonomic scope" value="Bacteria"/>
</dbReference>
<evidence type="ECO:0000313" key="12">
    <source>
        <dbReference type="EMBL" id="RAN31236.1"/>
    </source>
</evidence>
<keyword evidence="3 9" id="KW-0479">Metal-binding</keyword>
<dbReference type="PANTHER" id="PTHR43660:SF1">
    <property type="entry name" value="DIPEPTIDYL CARBOXYPEPTIDASE"/>
    <property type="match status" value="1"/>
</dbReference>
<dbReference type="GO" id="GO:0006508">
    <property type="term" value="P:proteolysis"/>
    <property type="evidence" value="ECO:0007669"/>
    <property type="project" value="UniProtKB-KW"/>
</dbReference>
<keyword evidence="2 9" id="KW-0645">Protease</keyword>
<dbReference type="OrthoDB" id="9773538at2"/>
<evidence type="ECO:0000256" key="5">
    <source>
        <dbReference type="ARBA" id="ARBA00022833"/>
    </source>
</evidence>
<evidence type="ECO:0000256" key="7">
    <source>
        <dbReference type="ARBA" id="ARBA00024603"/>
    </source>
</evidence>
<reference evidence="12 13" key="1">
    <citation type="submission" date="2013-04" db="EMBL/GenBank/DDBJ databases">
        <title>Hyphomonas sp. T24B3 Genome Sequencing.</title>
        <authorList>
            <person name="Lai Q."/>
            <person name="Shao Z."/>
        </authorList>
    </citation>
    <scope>NUCLEOTIDE SEQUENCE [LARGE SCALE GENOMIC DNA]</scope>
    <source>
        <strain evidence="12 13">T24B3</strain>
    </source>
</reference>
<sequence length="747" mass="83518">MTKSALIASASAFALLAITSCESTEDVTGREGQMEQMQDSMDDMAQVNEDDTYRVLLQEWKGPYGGVPPFDKVEVSMFQPALEAAIKSARGEIDAIASQTDAPTFDNTILAMEESGDELDRVGTIYGIYASGLSSPAVQEVQREMAPKLAAFSDSIYQNKALYDRIEAIYKGDGYNALTPEQQRLVWDYYTDFARAGAGLDDADKARVAAINQELASLYTTFSNNLLHDEEAYVTWLTEDQISGLPESVISAAESAAESRDNEGGKYAILNTRSSMDPFLTYSDNRELREKVWNTYYNRGDNGDAYDNNQLIADIMKLRAERSKLLGYDNYAAWSIEKAVAKTPDAAMELMLKVWPAAKAKVADEVAAMQEVADAEGADITIAPWDYRYYAEKVRQADYDFDSEEVKQYLQLEKLREGMFWMAGELYGFEFQPVEDVPVFHEDVRVWEVLREGKHVGLWYFDPYARSGKRSGAWMNAYRSQNNIDGFTTPIVSNNSNFVKGAPGEPILISWDDASTLFHEFGHALHGLNSNVTYPSLAGTAVPRDYVEFPSQVHENWLPTPEILQRFALHMDTGKPIPQELVEKIERAANARQGFDTTEYLASALVDMKVHTMTDFTDFDADTFERETLVELGMPKELPMRHRMPQFSHVFSGEGYAAGYYAYLWADTFSADAWEAFEEAGGPYDKATAAKFRKWILSVGNTIDPSEAYVKFRGHGPDTNALMRDRGFGVQDEANGDTGMDAGGVKN</sequence>
<evidence type="ECO:0000259" key="10">
    <source>
        <dbReference type="Pfam" id="PF01432"/>
    </source>
</evidence>
<evidence type="ECO:0000256" key="1">
    <source>
        <dbReference type="ARBA" id="ARBA00006040"/>
    </source>
</evidence>
<dbReference type="GO" id="GO:0004222">
    <property type="term" value="F:metalloendopeptidase activity"/>
    <property type="evidence" value="ECO:0007669"/>
    <property type="project" value="UniProtKB-EC"/>
</dbReference>
<dbReference type="Pfam" id="PF19310">
    <property type="entry name" value="TOP_N"/>
    <property type="match status" value="1"/>
</dbReference>
<dbReference type="GO" id="GO:0046872">
    <property type="term" value="F:metal ion binding"/>
    <property type="evidence" value="ECO:0007669"/>
    <property type="project" value="UniProtKB-UniRule"/>
</dbReference>
<dbReference type="InterPro" id="IPR024079">
    <property type="entry name" value="MetalloPept_cat_dom_sf"/>
</dbReference>
<comment type="similarity">
    <text evidence="1 9">Belongs to the peptidase M3 family.</text>
</comment>
<accession>A0A062TTZ5</accession>
<dbReference type="PANTHER" id="PTHR43660">
    <property type="entry name" value="DIPEPTIDYL CARBOXYPEPTIDASE"/>
    <property type="match status" value="1"/>
</dbReference>
<dbReference type="InterPro" id="IPR045666">
    <property type="entry name" value="OpdA_N"/>
</dbReference>
<dbReference type="GO" id="GO:0005829">
    <property type="term" value="C:cytosol"/>
    <property type="evidence" value="ECO:0007669"/>
    <property type="project" value="TreeGrafter"/>
</dbReference>
<comment type="cofactor">
    <cofactor evidence="9">
        <name>Zn(2+)</name>
        <dbReference type="ChEBI" id="CHEBI:29105"/>
    </cofactor>
    <text evidence="9">Binds 1 zinc ion.</text>
</comment>
<dbReference type="Proteomes" id="UP000249123">
    <property type="component" value="Unassembled WGS sequence"/>
</dbReference>
<dbReference type="InterPro" id="IPR045090">
    <property type="entry name" value="Pept_M3A_M3B"/>
</dbReference>
<keyword evidence="13" id="KW-1185">Reference proteome</keyword>
<keyword evidence="6 9" id="KW-0482">Metalloprotease</keyword>
<evidence type="ECO:0000256" key="3">
    <source>
        <dbReference type="ARBA" id="ARBA00022723"/>
    </source>
</evidence>
<dbReference type="EC" id="3.4.24.70" evidence="8"/>
<dbReference type="Gene3D" id="1.10.1370.10">
    <property type="entry name" value="Neurolysin, domain 3"/>
    <property type="match status" value="1"/>
</dbReference>
<dbReference type="RefSeq" id="WP_081815082.1">
    <property type="nucleotide sequence ID" value="NZ_AWFA01000058.1"/>
</dbReference>
<evidence type="ECO:0000256" key="8">
    <source>
        <dbReference type="ARBA" id="ARBA00026100"/>
    </source>
</evidence>
<proteinExistence type="inferred from homology"/>
<protein>
    <recommendedName>
        <fullName evidence="8">oligopeptidase A</fullName>
        <ecNumber evidence="8">3.4.24.70</ecNumber>
    </recommendedName>
</protein>
<evidence type="ECO:0000256" key="4">
    <source>
        <dbReference type="ARBA" id="ARBA00022801"/>
    </source>
</evidence>
<evidence type="ECO:0000259" key="11">
    <source>
        <dbReference type="Pfam" id="PF19310"/>
    </source>
</evidence>
<keyword evidence="5 9" id="KW-0862">Zinc</keyword>
<dbReference type="InterPro" id="IPR001567">
    <property type="entry name" value="Pept_M3A_M3B_dom"/>
</dbReference>
<evidence type="ECO:0000256" key="6">
    <source>
        <dbReference type="ARBA" id="ARBA00023049"/>
    </source>
</evidence>
<dbReference type="CDD" id="cd06456">
    <property type="entry name" value="M3A_DCP"/>
    <property type="match status" value="1"/>
</dbReference>
<name>A0A062TTZ5_9PROT</name>
<evidence type="ECO:0000313" key="13">
    <source>
        <dbReference type="Proteomes" id="UP000249123"/>
    </source>
</evidence>
<comment type="caution">
    <text evidence="12">The sequence shown here is derived from an EMBL/GenBank/DDBJ whole genome shotgun (WGS) entry which is preliminary data.</text>
</comment>
<dbReference type="InterPro" id="IPR024080">
    <property type="entry name" value="Neurolysin/TOP_N"/>
</dbReference>
<dbReference type="PROSITE" id="PS51257">
    <property type="entry name" value="PROKAR_LIPOPROTEIN"/>
    <property type="match status" value="1"/>
</dbReference>
<evidence type="ECO:0000256" key="9">
    <source>
        <dbReference type="RuleBase" id="RU003435"/>
    </source>
</evidence>
<dbReference type="SUPFAM" id="SSF55486">
    <property type="entry name" value="Metalloproteases ('zincins'), catalytic domain"/>
    <property type="match status" value="1"/>
</dbReference>
<comment type="catalytic activity">
    <reaction evidence="7">
        <text>Hydrolysis of oligopeptides, with broad specificity. Gly or Ala commonly occur as P1 or P1' residues, but more distant residues are also important, as is shown by the fact that Z-Gly-Pro-Gly-|-Gly-Pro-Ala is cleaved, but not Z-(Gly)(5).</text>
        <dbReference type="EC" id="3.4.24.70"/>
    </reaction>
</comment>
<feature type="domain" description="Oligopeptidase A N-terminal" evidence="11">
    <location>
        <begin position="87"/>
        <end position="205"/>
    </location>
</feature>
<dbReference type="InterPro" id="IPR034005">
    <property type="entry name" value="M3A_DCP"/>
</dbReference>
<organism evidence="12 13">
    <name type="scientific">Hyphomonas pacifica</name>
    <dbReference type="NCBI Taxonomy" id="1280941"/>
    <lineage>
        <taxon>Bacteria</taxon>
        <taxon>Pseudomonadati</taxon>
        <taxon>Pseudomonadota</taxon>
        <taxon>Alphaproteobacteria</taxon>
        <taxon>Hyphomonadales</taxon>
        <taxon>Hyphomonadaceae</taxon>
        <taxon>Hyphomonas</taxon>
    </lineage>
</organism>
<dbReference type="InterPro" id="IPR024077">
    <property type="entry name" value="Neurolysin/TOP_dom2"/>
</dbReference>
<dbReference type="FunFam" id="3.40.390.10:FF:000009">
    <property type="entry name" value="Oligopeptidase A"/>
    <property type="match status" value="1"/>
</dbReference>
<dbReference type="AlphaFoldDB" id="A0A062TTZ5"/>